<reference evidence="6 7" key="1">
    <citation type="journal article" date="2007" name="Nature">
        <title>Genome of the marsupial Monodelphis domestica reveals innovation in non-coding sequences.</title>
        <authorList>
            <person name="Mikkelsen T.S."/>
            <person name="Wakefield M.J."/>
            <person name="Aken B."/>
            <person name="Amemiya C.T."/>
            <person name="Chang J.L."/>
            <person name="Duke S."/>
            <person name="Garber M."/>
            <person name="Gentles A.J."/>
            <person name="Goodstadt L."/>
            <person name="Heger A."/>
            <person name="Jurka J."/>
            <person name="Kamal M."/>
            <person name="Mauceli E."/>
            <person name="Searle S.M."/>
            <person name="Sharpe T."/>
            <person name="Baker M.L."/>
            <person name="Batzer M.A."/>
            <person name="Benos P.V."/>
            <person name="Belov K."/>
            <person name="Clamp M."/>
            <person name="Cook A."/>
            <person name="Cuff J."/>
            <person name="Das R."/>
            <person name="Davidow L."/>
            <person name="Deakin J.E."/>
            <person name="Fazzari M.J."/>
            <person name="Glass J.L."/>
            <person name="Grabherr M."/>
            <person name="Greally J.M."/>
            <person name="Gu W."/>
            <person name="Hore T.A."/>
            <person name="Huttley G.A."/>
            <person name="Kleber M."/>
            <person name="Jirtle R.L."/>
            <person name="Koina E."/>
            <person name="Lee J.T."/>
            <person name="Mahony S."/>
            <person name="Marra M.A."/>
            <person name="Miller R.D."/>
            <person name="Nicholls R.D."/>
            <person name="Oda M."/>
            <person name="Papenfuss A.T."/>
            <person name="Parra Z.E."/>
            <person name="Pollock D.D."/>
            <person name="Ray D.A."/>
            <person name="Schein J.E."/>
            <person name="Speed T.P."/>
            <person name="Thompson K."/>
            <person name="VandeBerg J.L."/>
            <person name="Wade C.M."/>
            <person name="Walker J.A."/>
            <person name="Waters P.D."/>
            <person name="Webber C."/>
            <person name="Weidman J.R."/>
            <person name="Xie X."/>
            <person name="Zody M.C."/>
            <person name="Baldwin J."/>
            <person name="Abdouelleil A."/>
            <person name="Abdulkadir J."/>
            <person name="Abebe A."/>
            <person name="Abera B."/>
            <person name="Abreu J."/>
            <person name="Acer S.C."/>
            <person name="Aftuck L."/>
            <person name="Alexander A."/>
            <person name="An P."/>
            <person name="Anderson E."/>
            <person name="Anderson S."/>
            <person name="Arachi H."/>
            <person name="Azer M."/>
            <person name="Bachantsang P."/>
            <person name="Barry A."/>
            <person name="Bayul T."/>
            <person name="Berlin A."/>
            <person name="Bessette D."/>
            <person name="Bloom T."/>
            <person name="Bloom T."/>
            <person name="Boguslavskiy L."/>
            <person name="Bonnet C."/>
            <person name="Boukhgalter B."/>
            <person name="Bourzgui I."/>
            <person name="Brown A."/>
            <person name="Cahill P."/>
            <person name="Channer S."/>
            <person name="Cheshatsang Y."/>
            <person name="Chuda L."/>
            <person name="Citroen M."/>
            <person name="Collymore A."/>
            <person name="Cooke P."/>
            <person name="Costello M."/>
            <person name="D'Aco K."/>
            <person name="Daza R."/>
            <person name="De Haan G."/>
            <person name="DeGray S."/>
            <person name="DeMaso C."/>
            <person name="Dhargay N."/>
            <person name="Dooley K."/>
            <person name="Dooley E."/>
            <person name="Doricent M."/>
            <person name="Dorje P."/>
            <person name="Dorjee K."/>
            <person name="Dupes A."/>
            <person name="Elong R."/>
            <person name="Falk J."/>
            <person name="Farina A."/>
            <person name="Faro S."/>
            <person name="Ferguson D."/>
            <person name="Fisher S."/>
            <person name="Foley C.D."/>
            <person name="Franke A."/>
            <person name="Friedrich D."/>
            <person name="Gadbois L."/>
            <person name="Gearin G."/>
            <person name="Gearin C.R."/>
            <person name="Giannoukos G."/>
            <person name="Goode T."/>
            <person name="Graham J."/>
            <person name="Grandbois E."/>
            <person name="Grewal S."/>
            <person name="Gyaltsen K."/>
            <person name="Hafez N."/>
            <person name="Hagos B."/>
            <person name="Hall J."/>
            <person name="Henson C."/>
            <person name="Hollinger A."/>
            <person name="Honan T."/>
            <person name="Huard M.D."/>
            <person name="Hughes L."/>
            <person name="Hurhula B."/>
            <person name="Husby M.E."/>
            <person name="Kamat A."/>
            <person name="Kanga B."/>
            <person name="Kashin S."/>
            <person name="Khazanovich D."/>
            <person name="Kisner P."/>
            <person name="Lance K."/>
            <person name="Lara M."/>
            <person name="Lee W."/>
            <person name="Lennon N."/>
            <person name="Letendre F."/>
            <person name="LeVine R."/>
            <person name="Lipovsky A."/>
            <person name="Liu X."/>
            <person name="Liu J."/>
            <person name="Liu S."/>
            <person name="Lokyitsang T."/>
            <person name="Lokyitsang Y."/>
            <person name="Lubonja R."/>
            <person name="Lui A."/>
            <person name="MacDonald P."/>
            <person name="Magnisalis V."/>
            <person name="Maru K."/>
            <person name="Matthews C."/>
            <person name="McCusker W."/>
            <person name="McDonough S."/>
            <person name="Mehta T."/>
            <person name="Meldrim J."/>
            <person name="Meneus L."/>
            <person name="Mihai O."/>
            <person name="Mihalev A."/>
            <person name="Mihova T."/>
            <person name="Mittelman R."/>
            <person name="Mlenga V."/>
            <person name="Montmayeur A."/>
            <person name="Mulrain L."/>
            <person name="Navidi A."/>
            <person name="Naylor J."/>
            <person name="Negash T."/>
            <person name="Nguyen T."/>
            <person name="Nguyen N."/>
            <person name="Nicol R."/>
            <person name="Norbu C."/>
            <person name="Norbu N."/>
            <person name="Novod N."/>
            <person name="O'Neill B."/>
            <person name="Osman S."/>
            <person name="Markiewicz E."/>
            <person name="Oyono O.L."/>
            <person name="Patti C."/>
            <person name="Phunkhang P."/>
            <person name="Pierre F."/>
            <person name="Priest M."/>
            <person name="Raghuraman S."/>
            <person name="Rege F."/>
            <person name="Reyes R."/>
            <person name="Rise C."/>
            <person name="Rogov P."/>
            <person name="Ross K."/>
            <person name="Ryan E."/>
            <person name="Settipalli S."/>
            <person name="Shea T."/>
            <person name="Sherpa N."/>
            <person name="Shi L."/>
            <person name="Shih D."/>
            <person name="Sparrow T."/>
            <person name="Spaulding J."/>
            <person name="Stalker J."/>
            <person name="Stange-Thomann N."/>
            <person name="Stavropoulos S."/>
            <person name="Stone C."/>
            <person name="Strader C."/>
            <person name="Tesfaye S."/>
            <person name="Thomson T."/>
            <person name="Thoulutsang Y."/>
            <person name="Thoulutsang D."/>
            <person name="Topham K."/>
            <person name="Topping I."/>
            <person name="Tsamla T."/>
            <person name="Vassiliev H."/>
            <person name="Vo A."/>
            <person name="Wangchuk T."/>
            <person name="Wangdi T."/>
            <person name="Weiand M."/>
            <person name="Wilkinson J."/>
            <person name="Wilson A."/>
            <person name="Yadav S."/>
            <person name="Young G."/>
            <person name="Yu Q."/>
            <person name="Zembek L."/>
            <person name="Zhong D."/>
            <person name="Zimmer A."/>
            <person name="Zwirko Z."/>
            <person name="Jaffe D.B."/>
            <person name="Alvarez P."/>
            <person name="Brockman W."/>
            <person name="Butler J."/>
            <person name="Chin C."/>
            <person name="Gnerre S."/>
            <person name="MacCallum I."/>
            <person name="Graves J.A."/>
            <person name="Ponting C.P."/>
            <person name="Breen M."/>
            <person name="Samollow P.B."/>
            <person name="Lander E.S."/>
            <person name="Lindblad-Toh K."/>
        </authorList>
    </citation>
    <scope>NUCLEOTIDE SEQUENCE [LARGE SCALE GENOMIC DNA]</scope>
</reference>
<sequence length="355" mass="39756">MATIQSDFHRRSRHSKKLQKGYTGAYPKQSSIPYKFRTIVIPDSERKGFNSQSKRFCYKLDDNPGPGFYNVIHQSPEFNSVSISRKGTGAFPSMDIRMYMKAPNYPAANAYNIPSSFISKKDFSQTGSSMFQLPFCGKVTKWLTPAPNQYDTAVSFCMKRNDLCSGVAFLSKTPRAWTTIRNKLTPPPGHYDINESLVKEAPKLVGCGFKSRTGRDTKVTSFVPGPGYYNPNGPIKITPKKKMMPAPSCDFLCTLIDWGHQAVCLGKRKRYALTFSAFPLPPVPKPPIPGPGQYDLVNYDTPTKHFISTSTFVSSTNRWSGNADQTLPGPCTYKPEFPGKQSFIYNSDKKWIPVL</sequence>
<reference evidence="6" key="3">
    <citation type="submission" date="2025-09" db="UniProtKB">
        <authorList>
            <consortium name="Ensembl"/>
        </authorList>
    </citation>
    <scope>IDENTIFICATION</scope>
</reference>
<dbReference type="GO" id="GO:0005739">
    <property type="term" value="C:mitochondrion"/>
    <property type="evidence" value="ECO:0007669"/>
    <property type="project" value="GOC"/>
</dbReference>
<evidence type="ECO:0000256" key="5">
    <source>
        <dbReference type="SAM" id="MobiDB-lite"/>
    </source>
</evidence>
<dbReference type="PANTHER" id="PTHR35678">
    <property type="entry name" value="PROTEIN STPG4"/>
    <property type="match status" value="1"/>
</dbReference>
<keyword evidence="7" id="KW-1185">Reference proteome</keyword>
<dbReference type="RefSeq" id="XP_007491369.1">
    <property type="nucleotide sequence ID" value="XM_007491307.1"/>
</dbReference>
<evidence type="ECO:0000256" key="2">
    <source>
        <dbReference type="ARBA" id="ARBA00004496"/>
    </source>
</evidence>
<feature type="compositionally biased region" description="Basic residues" evidence="5">
    <location>
        <begin position="10"/>
        <end position="19"/>
    </location>
</feature>
<feature type="region of interest" description="Disordered" evidence="5">
    <location>
        <begin position="1"/>
        <end position="26"/>
    </location>
</feature>
<comment type="subcellular location">
    <subcellularLocation>
        <location evidence="2">Cytoplasm</location>
    </subcellularLocation>
    <subcellularLocation>
        <location evidence="1">Nucleus</location>
    </subcellularLocation>
</comment>
<dbReference type="OrthoDB" id="186871at2759"/>
<dbReference type="Proteomes" id="UP000002280">
    <property type="component" value="Chromosome 4"/>
</dbReference>
<evidence type="ECO:0000313" key="7">
    <source>
        <dbReference type="Proteomes" id="UP000002280"/>
    </source>
</evidence>
<dbReference type="GO" id="GO:1902110">
    <property type="term" value="P:positive regulation of mitochondrial membrane permeability involved in apoptotic process"/>
    <property type="evidence" value="ECO:0000318"/>
    <property type="project" value="GO_Central"/>
</dbReference>
<dbReference type="GO" id="GO:0043065">
    <property type="term" value="P:positive regulation of apoptotic process"/>
    <property type="evidence" value="ECO:0007669"/>
    <property type="project" value="Ensembl"/>
</dbReference>
<dbReference type="Ensembl" id="ENSMODT00000088499.1">
    <property type="protein sequence ID" value="ENSMODP00000041476.1"/>
    <property type="gene ID" value="ENSMODG00000013076.4"/>
</dbReference>
<dbReference type="CTD" id="90529"/>
<dbReference type="GeneID" id="100011823"/>
<dbReference type="AlphaFoldDB" id="A0A5F8G1Z8"/>
<dbReference type="Bgee" id="ENSMODG00000013076">
    <property type="expression patterns" value="Expressed in spermatocyte and 9 other cell types or tissues"/>
</dbReference>
<dbReference type="InParanoid" id="A0A5F8G1Z8"/>
<dbReference type="FunCoup" id="A0A5F8G1Z8">
    <property type="interactions" value="35"/>
</dbReference>
<dbReference type="OMA" id="GQYENPI"/>
<dbReference type="Pfam" id="PF07004">
    <property type="entry name" value="SHIPPO-rpt"/>
    <property type="match status" value="3"/>
</dbReference>
<evidence type="ECO:0000256" key="3">
    <source>
        <dbReference type="ARBA" id="ARBA00022490"/>
    </source>
</evidence>
<protein>
    <submittedName>
        <fullName evidence="6">Sperm tail PG-rich repeat containing 1</fullName>
    </submittedName>
</protein>
<gene>
    <name evidence="6" type="primary">STPG1</name>
</gene>
<name>A0A5F8G1Z8_MONDO</name>
<keyword evidence="3" id="KW-0963">Cytoplasm</keyword>
<dbReference type="PANTHER" id="PTHR35678:SF1">
    <property type="entry name" value="PROTEIN STPG4"/>
    <property type="match status" value="1"/>
</dbReference>
<evidence type="ECO:0000313" key="6">
    <source>
        <dbReference type="Ensembl" id="ENSMODP00000041476.1"/>
    </source>
</evidence>
<organism evidence="6 7">
    <name type="scientific">Monodelphis domestica</name>
    <name type="common">Gray short-tailed opossum</name>
    <dbReference type="NCBI Taxonomy" id="13616"/>
    <lineage>
        <taxon>Eukaryota</taxon>
        <taxon>Metazoa</taxon>
        <taxon>Chordata</taxon>
        <taxon>Craniata</taxon>
        <taxon>Vertebrata</taxon>
        <taxon>Euteleostomi</taxon>
        <taxon>Mammalia</taxon>
        <taxon>Metatheria</taxon>
        <taxon>Didelphimorphia</taxon>
        <taxon>Didelphidae</taxon>
        <taxon>Monodelphis</taxon>
    </lineage>
</organism>
<dbReference type="GeneTree" id="ENSGT00390000011598"/>
<reference evidence="6" key="2">
    <citation type="submission" date="2025-08" db="UniProtKB">
        <authorList>
            <consortium name="Ensembl"/>
        </authorList>
    </citation>
    <scope>IDENTIFICATION</scope>
</reference>
<proteinExistence type="predicted"/>
<evidence type="ECO:0000256" key="4">
    <source>
        <dbReference type="ARBA" id="ARBA00023242"/>
    </source>
</evidence>
<evidence type="ECO:0000256" key="1">
    <source>
        <dbReference type="ARBA" id="ARBA00004123"/>
    </source>
</evidence>
<accession>A0A5F8G1Z8</accession>
<dbReference type="GO" id="GO:0005634">
    <property type="term" value="C:nucleus"/>
    <property type="evidence" value="ECO:0007669"/>
    <property type="project" value="UniProtKB-SubCell"/>
</dbReference>
<dbReference type="InterPro" id="IPR010736">
    <property type="entry name" value="SHIPPO-rpt"/>
</dbReference>
<keyword evidence="4" id="KW-0539">Nucleus</keyword>